<accession>A0AAD5VEQ5</accession>
<proteinExistence type="predicted"/>
<gene>
    <name evidence="2" type="ORF">NP233_g12602</name>
</gene>
<feature type="region of interest" description="Disordered" evidence="1">
    <location>
        <begin position="363"/>
        <end position="393"/>
    </location>
</feature>
<organism evidence="2 3">
    <name type="scientific">Leucocoprinus birnbaumii</name>
    <dbReference type="NCBI Taxonomy" id="56174"/>
    <lineage>
        <taxon>Eukaryota</taxon>
        <taxon>Fungi</taxon>
        <taxon>Dikarya</taxon>
        <taxon>Basidiomycota</taxon>
        <taxon>Agaricomycotina</taxon>
        <taxon>Agaricomycetes</taxon>
        <taxon>Agaricomycetidae</taxon>
        <taxon>Agaricales</taxon>
        <taxon>Agaricineae</taxon>
        <taxon>Agaricaceae</taxon>
        <taxon>Leucocoprinus</taxon>
    </lineage>
</organism>
<evidence type="ECO:0008006" key="4">
    <source>
        <dbReference type="Google" id="ProtNLM"/>
    </source>
</evidence>
<evidence type="ECO:0000313" key="3">
    <source>
        <dbReference type="Proteomes" id="UP001213000"/>
    </source>
</evidence>
<evidence type="ECO:0000256" key="1">
    <source>
        <dbReference type="SAM" id="MobiDB-lite"/>
    </source>
</evidence>
<dbReference type="AlphaFoldDB" id="A0AAD5VEQ5"/>
<dbReference type="Proteomes" id="UP001213000">
    <property type="component" value="Unassembled WGS sequence"/>
</dbReference>
<dbReference type="InterPro" id="IPR032675">
    <property type="entry name" value="LRR_dom_sf"/>
</dbReference>
<dbReference type="SUPFAM" id="SSF52058">
    <property type="entry name" value="L domain-like"/>
    <property type="match status" value="1"/>
</dbReference>
<dbReference type="EMBL" id="JANIEX010001889">
    <property type="protein sequence ID" value="KAJ3553632.1"/>
    <property type="molecule type" value="Genomic_DNA"/>
</dbReference>
<comment type="caution">
    <text evidence="2">The sequence shown here is derived from an EMBL/GenBank/DDBJ whole genome shotgun (WGS) entry which is preliminary data.</text>
</comment>
<sequence>MCSTSIESLPDDVLRVIFLFFIDHYSLLAHALSNSTTTLRLVSQLWDAIVRCTPRLWTHLQMVFGEPAVPVPPPTVLSQWTTFSAEVPLTIDMDLSKGRDSEETRFIQYLDILSSAIHRWRSLRLHLSSESSASLASAFDRFEISRAKALTFTNITLRCGKSEKMDTIITNLARAPSLRHLRWAPCNSFIANAMTHHFPLNRLRSLYVGFYILPATIEVLRQCTSADHITLYFAHPGVEQVVPANTESIYLHNLRVFELVVMELDSPFLTLLHAPRLSVLCINFTDFQGHGSPPPNSTLPAKLKELLIRNRSLQVLILNSIPYTEITAIFRAPELQALRVLEIIYPDPNQFGGLQKVLVAEDEKNKDAVGTDPKSPPQEAKPRKPPSAPDSRKRKVICRPLLDGAIVLGWTDPKWDEEFFYIPESPSVRMCGRTMEWWRIVSKYEDREKAT</sequence>
<reference evidence="2" key="1">
    <citation type="submission" date="2022-07" db="EMBL/GenBank/DDBJ databases">
        <title>Genome Sequence of Leucocoprinus birnbaumii.</title>
        <authorList>
            <person name="Buettner E."/>
        </authorList>
    </citation>
    <scope>NUCLEOTIDE SEQUENCE</scope>
    <source>
        <strain evidence="2">VT141</strain>
    </source>
</reference>
<protein>
    <recommendedName>
        <fullName evidence="4">F-box domain-containing protein</fullName>
    </recommendedName>
</protein>
<evidence type="ECO:0000313" key="2">
    <source>
        <dbReference type="EMBL" id="KAJ3553632.1"/>
    </source>
</evidence>
<name>A0AAD5VEQ5_9AGAR</name>
<dbReference type="Gene3D" id="3.80.10.10">
    <property type="entry name" value="Ribonuclease Inhibitor"/>
    <property type="match status" value="1"/>
</dbReference>
<keyword evidence="3" id="KW-1185">Reference proteome</keyword>